<keyword evidence="4" id="KW-1185">Reference proteome</keyword>
<evidence type="ECO:0000256" key="2">
    <source>
        <dbReference type="SAM" id="Phobius"/>
    </source>
</evidence>
<keyword evidence="1" id="KW-0175">Coiled coil</keyword>
<dbReference type="HOGENOM" id="CLU_691124_0_0_1"/>
<dbReference type="EMBL" id="HE806321">
    <property type="protein sequence ID" value="CCH61601.1"/>
    <property type="molecule type" value="Genomic_DNA"/>
</dbReference>
<name>I2H5E9_HENB6</name>
<evidence type="ECO:0000313" key="3">
    <source>
        <dbReference type="EMBL" id="CCH61601.1"/>
    </source>
</evidence>
<feature type="transmembrane region" description="Helical" evidence="2">
    <location>
        <begin position="37"/>
        <end position="57"/>
    </location>
</feature>
<gene>
    <name evidence="3" type="primary">TBLA0F00570</name>
    <name evidence="3" type="ORF">TBLA_0F00570</name>
</gene>
<dbReference type="Proteomes" id="UP000002866">
    <property type="component" value="Chromosome 6"/>
</dbReference>
<dbReference type="KEGG" id="tbl:TBLA_0F00570"/>
<dbReference type="RefSeq" id="XP_004181120.1">
    <property type="nucleotide sequence ID" value="XM_004181072.1"/>
</dbReference>
<accession>I2H5E9</accession>
<dbReference type="InParanoid" id="I2H5E9"/>
<sequence>MVLISTLSKYFVIFPQFFKLKAKERSSASQQGTTYCFHYLLGGLIVLKGSWFLYRYFRKRVKVLKDLEIIEASKKKLINELEEDDVDYKALERSVFEYHIEIEESWDSNDDDASVGLSNTVIFEGITSTIENKNNSVVVDNCENKKASSNPEECSSQRSCNTFEGNLNVSIGQKCTCVVKETKTEAFWIDNTINSLMIGDYLEAISDKRGFYQYNYTEPILSNQNSKTSTEKTRINIEQWIEDSNVSVKIKQEMPLILTKSAFMENFGSEVSDTESCISATSRLSLPVSTVNSSEALRTLKQSNSSFSRHNLKQRNSISSFEQWYSPTPRAKTLYRIRRKLDLRKLENSKTSKIRKERAVHFEPTNHVRFALVPEVCPLYHSILHITEKPRATFYIPDD</sequence>
<keyword evidence="2" id="KW-0472">Membrane</keyword>
<organism evidence="3 4">
    <name type="scientific">Henningerozyma blattae (strain ATCC 34711 / CBS 6284 / DSM 70876 / NBRC 10599 / NRRL Y-10934 / UCD 77-7)</name>
    <name type="common">Yeast</name>
    <name type="synonym">Tetrapisispora blattae</name>
    <dbReference type="NCBI Taxonomy" id="1071380"/>
    <lineage>
        <taxon>Eukaryota</taxon>
        <taxon>Fungi</taxon>
        <taxon>Dikarya</taxon>
        <taxon>Ascomycota</taxon>
        <taxon>Saccharomycotina</taxon>
        <taxon>Saccharomycetes</taxon>
        <taxon>Saccharomycetales</taxon>
        <taxon>Saccharomycetaceae</taxon>
        <taxon>Henningerozyma</taxon>
    </lineage>
</organism>
<evidence type="ECO:0000256" key="1">
    <source>
        <dbReference type="SAM" id="Coils"/>
    </source>
</evidence>
<proteinExistence type="predicted"/>
<reference evidence="3 4" key="1">
    <citation type="journal article" date="2011" name="Proc. Natl. Acad. Sci. U.S.A.">
        <title>Evolutionary erosion of yeast sex chromosomes by mating-type switching accidents.</title>
        <authorList>
            <person name="Gordon J.L."/>
            <person name="Armisen D."/>
            <person name="Proux-Wera E."/>
            <person name="Oheigeartaigh S.S."/>
            <person name="Byrne K.P."/>
            <person name="Wolfe K.H."/>
        </authorList>
    </citation>
    <scope>NUCLEOTIDE SEQUENCE [LARGE SCALE GENOMIC DNA]</scope>
    <source>
        <strain evidence="4">ATCC 34711 / CBS 6284 / DSM 70876 / NBRC 10599 / NRRL Y-10934 / UCD 77-7</strain>
    </source>
</reference>
<dbReference type="GeneID" id="14496709"/>
<keyword evidence="2" id="KW-0812">Transmembrane</keyword>
<feature type="coiled-coil region" evidence="1">
    <location>
        <begin position="64"/>
        <end position="94"/>
    </location>
</feature>
<evidence type="ECO:0000313" key="4">
    <source>
        <dbReference type="Proteomes" id="UP000002866"/>
    </source>
</evidence>
<dbReference type="AlphaFoldDB" id="I2H5E9"/>
<keyword evidence="2" id="KW-1133">Transmembrane helix</keyword>
<protein>
    <submittedName>
        <fullName evidence="3">Uncharacterized protein</fullName>
    </submittedName>
</protein>